<dbReference type="EMBL" id="ML145084">
    <property type="protein sequence ID" value="TBU66021.1"/>
    <property type="molecule type" value="Genomic_DNA"/>
</dbReference>
<name>A0A4Q9QFL9_9APHY</name>
<dbReference type="AlphaFoldDB" id="A0A4Q9QFL9"/>
<feature type="compositionally biased region" description="Polar residues" evidence="1">
    <location>
        <begin position="166"/>
        <end position="176"/>
    </location>
</feature>
<evidence type="ECO:0000313" key="2">
    <source>
        <dbReference type="EMBL" id="TBU66021.1"/>
    </source>
</evidence>
<dbReference type="Proteomes" id="UP000292082">
    <property type="component" value="Unassembled WGS sequence"/>
</dbReference>
<feature type="region of interest" description="Disordered" evidence="1">
    <location>
        <begin position="124"/>
        <end position="176"/>
    </location>
</feature>
<evidence type="ECO:0000256" key="1">
    <source>
        <dbReference type="SAM" id="MobiDB-lite"/>
    </source>
</evidence>
<reference evidence="2 3" key="1">
    <citation type="submission" date="2019-01" db="EMBL/GenBank/DDBJ databases">
        <title>Draft genome sequences of three monokaryotic isolates of the white-rot basidiomycete fungus Dichomitus squalens.</title>
        <authorList>
            <consortium name="DOE Joint Genome Institute"/>
            <person name="Lopez S.C."/>
            <person name="Andreopoulos B."/>
            <person name="Pangilinan J."/>
            <person name="Lipzen A."/>
            <person name="Riley R."/>
            <person name="Ahrendt S."/>
            <person name="Ng V."/>
            <person name="Barry K."/>
            <person name="Daum C."/>
            <person name="Grigoriev I.V."/>
            <person name="Hilden K.S."/>
            <person name="Makela M.R."/>
            <person name="de Vries R.P."/>
        </authorList>
    </citation>
    <scope>NUCLEOTIDE SEQUENCE [LARGE SCALE GENOMIC DNA]</scope>
    <source>
        <strain evidence="2 3">CBS 464.89</strain>
    </source>
</reference>
<keyword evidence="3" id="KW-1185">Reference proteome</keyword>
<proteinExistence type="predicted"/>
<feature type="compositionally biased region" description="Basic and acidic residues" evidence="1">
    <location>
        <begin position="154"/>
        <end position="163"/>
    </location>
</feature>
<organism evidence="2 3">
    <name type="scientific">Dichomitus squalens</name>
    <dbReference type="NCBI Taxonomy" id="114155"/>
    <lineage>
        <taxon>Eukaryota</taxon>
        <taxon>Fungi</taxon>
        <taxon>Dikarya</taxon>
        <taxon>Basidiomycota</taxon>
        <taxon>Agaricomycotina</taxon>
        <taxon>Agaricomycetes</taxon>
        <taxon>Polyporales</taxon>
        <taxon>Polyporaceae</taxon>
        <taxon>Dichomitus</taxon>
    </lineage>
</organism>
<sequence length="229" mass="25438">MLDVASVLRWRCRSEEQSTEDGIGGDPCWDVGSIMGWLRSPDELPERCSMTESRSRTRSALHELRKVVRSGVTEASSGSDRPEPCVFRMSCPCAAARKCHPSPYEADREPGVGRDPMLGRLLDRRSPLGSERARTLPRSPIKGMTRSGRRRTTRARDGDRGGRNEAATSFGTEQDNSGYQPLGMACFRWCGAQRGDGPSKEVRCFVHRGRGAKVGIRGIGRRMPEATWR</sequence>
<feature type="compositionally biased region" description="Basic and acidic residues" evidence="1">
    <location>
        <begin position="124"/>
        <end position="134"/>
    </location>
</feature>
<accession>A0A4Q9QFL9</accession>
<gene>
    <name evidence="2" type="ORF">BD310DRAFT_912587</name>
</gene>
<protein>
    <submittedName>
        <fullName evidence="2">Uncharacterized protein</fullName>
    </submittedName>
</protein>
<evidence type="ECO:0000313" key="3">
    <source>
        <dbReference type="Proteomes" id="UP000292082"/>
    </source>
</evidence>